<dbReference type="InterPro" id="IPR005183">
    <property type="entry name" value="DUF305_CopM-like"/>
</dbReference>
<evidence type="ECO:0000256" key="2">
    <source>
        <dbReference type="SAM" id="SignalP"/>
    </source>
</evidence>
<name>A0AA41QBU8_9MICO</name>
<dbReference type="Pfam" id="PF03713">
    <property type="entry name" value="DUF305"/>
    <property type="match status" value="1"/>
</dbReference>
<feature type="region of interest" description="Disordered" evidence="1">
    <location>
        <begin position="42"/>
        <end position="72"/>
    </location>
</feature>
<evidence type="ECO:0000313" key="4">
    <source>
        <dbReference type="EMBL" id="MCF4120574.1"/>
    </source>
</evidence>
<dbReference type="EMBL" id="JAKGSG010000022">
    <property type="protein sequence ID" value="MCF4120574.1"/>
    <property type="molecule type" value="Genomic_DNA"/>
</dbReference>
<feature type="chain" id="PRO_5041384457" evidence="2">
    <location>
        <begin position="42"/>
        <end position="247"/>
    </location>
</feature>
<dbReference type="PANTHER" id="PTHR36933">
    <property type="entry name" value="SLL0788 PROTEIN"/>
    <property type="match status" value="1"/>
</dbReference>
<accession>A0AA41QBU8</accession>
<gene>
    <name evidence="4" type="ORF">L1785_06260</name>
</gene>
<keyword evidence="2" id="KW-0732">Signal</keyword>
<dbReference type="RefSeq" id="WP_236088347.1">
    <property type="nucleotide sequence ID" value="NZ_JAKGSG010000022.1"/>
</dbReference>
<organism evidence="4 5">
    <name type="scientific">Antribacter soli</name>
    <dbReference type="NCBI Taxonomy" id="2910976"/>
    <lineage>
        <taxon>Bacteria</taxon>
        <taxon>Bacillati</taxon>
        <taxon>Actinomycetota</taxon>
        <taxon>Actinomycetes</taxon>
        <taxon>Micrococcales</taxon>
        <taxon>Promicromonosporaceae</taxon>
        <taxon>Antribacter</taxon>
    </lineage>
</organism>
<sequence>MRLSARRRTLASRLTRTSSWGRPWRLAALLLAVTATASCTAGGEVTSEPSSVVVQPGRPGEQATTIAPEDFKAPDDPYAEWNEADAEFVTAMIGHHAQALEMSALAPDRSASEQVKTMADRITAAQSAEIHALAAWLDARTLPVPVEAEAADGTGPRVPAADDEHGHGELHPGMLTEDELAGLGAATGADFDRLFCELMIRHHRGAIDMAQEQITTGSDVYAGEIATDTAAEQSAEIARLEDILAGL</sequence>
<dbReference type="AlphaFoldDB" id="A0AA41QBU8"/>
<evidence type="ECO:0000313" key="5">
    <source>
        <dbReference type="Proteomes" id="UP001165405"/>
    </source>
</evidence>
<dbReference type="Proteomes" id="UP001165405">
    <property type="component" value="Unassembled WGS sequence"/>
</dbReference>
<evidence type="ECO:0000256" key="1">
    <source>
        <dbReference type="SAM" id="MobiDB-lite"/>
    </source>
</evidence>
<protein>
    <submittedName>
        <fullName evidence="4">DUF305 domain-containing protein</fullName>
    </submittedName>
</protein>
<proteinExistence type="predicted"/>
<reference evidence="4" key="1">
    <citation type="submission" date="2022-01" db="EMBL/GenBank/DDBJ databases">
        <title>Antribacter sp. nov., isolated from Guizhou of China.</title>
        <authorList>
            <person name="Chengliang C."/>
            <person name="Ya Z."/>
        </authorList>
    </citation>
    <scope>NUCLEOTIDE SEQUENCE</scope>
    <source>
        <strain evidence="4">KLBMP 9083</strain>
    </source>
</reference>
<comment type="caution">
    <text evidence="4">The sequence shown here is derived from an EMBL/GenBank/DDBJ whole genome shotgun (WGS) entry which is preliminary data.</text>
</comment>
<keyword evidence="5" id="KW-1185">Reference proteome</keyword>
<dbReference type="Gene3D" id="1.20.1260.10">
    <property type="match status" value="1"/>
</dbReference>
<evidence type="ECO:0000259" key="3">
    <source>
        <dbReference type="Pfam" id="PF03713"/>
    </source>
</evidence>
<dbReference type="PANTHER" id="PTHR36933:SF1">
    <property type="entry name" value="SLL0788 PROTEIN"/>
    <property type="match status" value="1"/>
</dbReference>
<feature type="domain" description="DUF305" evidence="3">
    <location>
        <begin position="85"/>
        <end position="244"/>
    </location>
</feature>
<feature type="signal peptide" evidence="2">
    <location>
        <begin position="1"/>
        <end position="41"/>
    </location>
</feature>
<dbReference type="InterPro" id="IPR012347">
    <property type="entry name" value="Ferritin-like"/>
</dbReference>